<evidence type="ECO:0000259" key="2">
    <source>
        <dbReference type="Pfam" id="PF13360"/>
    </source>
</evidence>
<dbReference type="PANTHER" id="PTHR34512">
    <property type="entry name" value="CELL SURFACE PROTEIN"/>
    <property type="match status" value="1"/>
</dbReference>
<dbReference type="OrthoDB" id="408177at2759"/>
<dbReference type="Pfam" id="PF13360">
    <property type="entry name" value="PQQ_2"/>
    <property type="match status" value="2"/>
</dbReference>
<organism evidence="3 4">
    <name type="scientific">Symbiodinium pilosum</name>
    <name type="common">Dinoflagellate</name>
    <dbReference type="NCBI Taxonomy" id="2952"/>
    <lineage>
        <taxon>Eukaryota</taxon>
        <taxon>Sar</taxon>
        <taxon>Alveolata</taxon>
        <taxon>Dinophyceae</taxon>
        <taxon>Suessiales</taxon>
        <taxon>Symbiodiniaceae</taxon>
        <taxon>Symbiodinium</taxon>
    </lineage>
</organism>
<feature type="domain" description="Pyrrolo-quinoline quinone repeat" evidence="2">
    <location>
        <begin position="68"/>
        <end position="174"/>
    </location>
</feature>
<evidence type="ECO:0000256" key="1">
    <source>
        <dbReference type="SAM" id="SignalP"/>
    </source>
</evidence>
<gene>
    <name evidence="3" type="primary">bamB</name>
    <name evidence="3" type="ORF">SPIL2461_LOCUS17540</name>
</gene>
<evidence type="ECO:0000313" key="4">
    <source>
        <dbReference type="Proteomes" id="UP000649617"/>
    </source>
</evidence>
<keyword evidence="1" id="KW-0732">Signal</keyword>
<dbReference type="AlphaFoldDB" id="A0A812W2Z1"/>
<dbReference type="InterPro" id="IPR002372">
    <property type="entry name" value="PQQ_rpt_dom"/>
</dbReference>
<sequence>MEAVWRWLALCVCAGSAGNDACDLQADRCSEGSGASEATALLQLASTLEARSSFNESYWYPVRGLDAGRSGWSQRASGPFPLSAPSWSFEIPGLNFHQTPVIDDTFHVYTTSDNGKIFKFTREGLKRWEFLLDQPGTVRCQNPSLFDGKLYTACANGHVLALDMDNGNKVWSRWVFPGGLPTDTYTVSATEAFLVLPLSDAGDIFGGSWGVAVLERADGSLRWSYNVSERAPGATVINLDPCLLEDSIVLSDTTGGIYRLNLTDGSEIWRVPGLDEGSFTLGGVACSEGLVFNGFSRADESGGVRALSLEEGEVIWAKSLEKVVHNAPAVSKKLYGHESKELFVVIGMGEPTGRPLPIPANISGKVLALEGLTGNQIWSFEPPPWHHHGAAGSTWDQLCFPDLFSAATIDATGTVYINWSAGGITYALRDADANGLVSMEDPKEVSEANLSSAATGPPALAPGMLFVNTCRRPSAFF</sequence>
<evidence type="ECO:0000313" key="3">
    <source>
        <dbReference type="EMBL" id="CAE7654376.1"/>
    </source>
</evidence>
<dbReference type="PANTHER" id="PTHR34512:SF30">
    <property type="entry name" value="OUTER MEMBRANE PROTEIN ASSEMBLY FACTOR BAMB"/>
    <property type="match status" value="1"/>
</dbReference>
<proteinExistence type="predicted"/>
<dbReference type="Gene3D" id="2.130.10.10">
    <property type="entry name" value="YVTN repeat-like/Quinoprotein amine dehydrogenase"/>
    <property type="match status" value="2"/>
</dbReference>
<accession>A0A812W2Z1</accession>
<dbReference type="InterPro" id="IPR018391">
    <property type="entry name" value="PQQ_b-propeller_rpt"/>
</dbReference>
<name>A0A812W2Z1_SYMPI</name>
<protein>
    <submittedName>
        <fullName evidence="3">BamB protein</fullName>
    </submittedName>
</protein>
<feature type="signal peptide" evidence="1">
    <location>
        <begin position="1"/>
        <end position="17"/>
    </location>
</feature>
<keyword evidence="4" id="KW-1185">Reference proteome</keyword>
<feature type="domain" description="Pyrrolo-quinoline quinone repeat" evidence="2">
    <location>
        <begin position="211"/>
        <end position="320"/>
    </location>
</feature>
<comment type="caution">
    <text evidence="3">The sequence shown here is derived from an EMBL/GenBank/DDBJ whole genome shotgun (WGS) entry which is preliminary data.</text>
</comment>
<dbReference type="SMART" id="SM00564">
    <property type="entry name" value="PQQ"/>
    <property type="match status" value="5"/>
</dbReference>
<dbReference type="InterPro" id="IPR011047">
    <property type="entry name" value="Quinoprotein_ADH-like_sf"/>
</dbReference>
<dbReference type="SUPFAM" id="SSF50998">
    <property type="entry name" value="Quinoprotein alcohol dehydrogenase-like"/>
    <property type="match status" value="1"/>
</dbReference>
<dbReference type="InterPro" id="IPR015943">
    <property type="entry name" value="WD40/YVTN_repeat-like_dom_sf"/>
</dbReference>
<dbReference type="EMBL" id="CAJNIZ010043227">
    <property type="protein sequence ID" value="CAE7654376.1"/>
    <property type="molecule type" value="Genomic_DNA"/>
</dbReference>
<dbReference type="Proteomes" id="UP000649617">
    <property type="component" value="Unassembled WGS sequence"/>
</dbReference>
<feature type="chain" id="PRO_5032501148" evidence="1">
    <location>
        <begin position="18"/>
        <end position="477"/>
    </location>
</feature>
<reference evidence="3" key="1">
    <citation type="submission" date="2021-02" db="EMBL/GenBank/DDBJ databases">
        <authorList>
            <person name="Dougan E. K."/>
            <person name="Rhodes N."/>
            <person name="Thang M."/>
            <person name="Chan C."/>
        </authorList>
    </citation>
    <scope>NUCLEOTIDE SEQUENCE</scope>
</reference>